<dbReference type="AlphaFoldDB" id="A0A1H2W4Q2"/>
<evidence type="ECO:0000259" key="5">
    <source>
        <dbReference type="SMART" id="SM00644"/>
    </source>
</evidence>
<dbReference type="Proteomes" id="UP000183076">
    <property type="component" value="Unassembled WGS sequence"/>
</dbReference>
<dbReference type="InterPro" id="IPR051206">
    <property type="entry name" value="NAMLAA_amidase_2"/>
</dbReference>
<dbReference type="EC" id="3.5.1.28" evidence="2"/>
<accession>A0A1H2W4Q2</accession>
<evidence type="ECO:0000313" key="6">
    <source>
        <dbReference type="EMBL" id="SDW75633.1"/>
    </source>
</evidence>
<sequence length="288" mass="31565">MKFKNHIAQGIPFDRAQNIGGVITPTIVVLHDAAGRLEHGNSANYLRTAPRGVSVHFILERDGSISQQVPTNRRAGHAGTSHYHGRDGVNDFSIGIEIVNPGRMTDAGNGKARAWYKQEFDISEFGIQAVTTPEHGSGLWMDYTEAQIEAGEALLNGLFGYIPTLTDITSHWYISPGRKVDTNPLFPLAQMRARVLGRDDVQSAEADEASAPAHQEDEMVAINVPGSTLNMRRWPSFNPNVISTIADDVVVPVIREGTFDGRAWLKVRHGGLEGWIVRSHADPITQSN</sequence>
<organism evidence="6 7">
    <name type="scientific">Sulfitobacter pontiacus</name>
    <dbReference type="NCBI Taxonomy" id="60137"/>
    <lineage>
        <taxon>Bacteria</taxon>
        <taxon>Pseudomonadati</taxon>
        <taxon>Pseudomonadota</taxon>
        <taxon>Alphaproteobacteria</taxon>
        <taxon>Rhodobacterales</taxon>
        <taxon>Roseobacteraceae</taxon>
        <taxon>Sulfitobacter</taxon>
    </lineage>
</organism>
<dbReference type="SUPFAM" id="SSF55846">
    <property type="entry name" value="N-acetylmuramoyl-L-alanine amidase-like"/>
    <property type="match status" value="1"/>
</dbReference>
<dbReference type="InterPro" id="IPR002502">
    <property type="entry name" value="Amidase_domain"/>
</dbReference>
<evidence type="ECO:0000256" key="4">
    <source>
        <dbReference type="ARBA" id="ARBA00023316"/>
    </source>
</evidence>
<gene>
    <name evidence="6" type="ORF">SAMN04488041_103152</name>
</gene>
<protein>
    <recommendedName>
        <fullName evidence="2">N-acetylmuramoyl-L-alanine amidase</fullName>
        <ecNumber evidence="2">3.5.1.28</ecNumber>
    </recommendedName>
</protein>
<dbReference type="Gene3D" id="3.40.80.10">
    <property type="entry name" value="Peptidoglycan recognition protein-like"/>
    <property type="match status" value="1"/>
</dbReference>
<dbReference type="Pfam" id="PF01510">
    <property type="entry name" value="Amidase_2"/>
    <property type="match status" value="1"/>
</dbReference>
<dbReference type="GO" id="GO:0009254">
    <property type="term" value="P:peptidoglycan turnover"/>
    <property type="evidence" value="ECO:0007669"/>
    <property type="project" value="TreeGrafter"/>
</dbReference>
<comment type="catalytic activity">
    <reaction evidence="1">
        <text>Hydrolyzes the link between N-acetylmuramoyl residues and L-amino acid residues in certain cell-wall glycopeptides.</text>
        <dbReference type="EC" id="3.5.1.28"/>
    </reaction>
</comment>
<dbReference type="CDD" id="cd06583">
    <property type="entry name" value="PGRP"/>
    <property type="match status" value="1"/>
</dbReference>
<dbReference type="GeneID" id="94021269"/>
<proteinExistence type="predicted"/>
<dbReference type="GO" id="GO:0008745">
    <property type="term" value="F:N-acetylmuramoyl-L-alanine amidase activity"/>
    <property type="evidence" value="ECO:0007669"/>
    <property type="project" value="UniProtKB-EC"/>
</dbReference>
<dbReference type="RefSeq" id="WP_074635307.1">
    <property type="nucleotide sequence ID" value="NZ_CP160849.1"/>
</dbReference>
<dbReference type="PANTHER" id="PTHR30417">
    <property type="entry name" value="N-ACETYLMURAMOYL-L-ALANINE AMIDASE AMID"/>
    <property type="match status" value="1"/>
</dbReference>
<evidence type="ECO:0000256" key="3">
    <source>
        <dbReference type="ARBA" id="ARBA00022801"/>
    </source>
</evidence>
<dbReference type="STRING" id="60137.SAMN04488041_103152"/>
<feature type="domain" description="N-acetylmuramoyl-L-alanine amidase" evidence="5">
    <location>
        <begin position="11"/>
        <end position="185"/>
    </location>
</feature>
<evidence type="ECO:0000256" key="1">
    <source>
        <dbReference type="ARBA" id="ARBA00001561"/>
    </source>
</evidence>
<dbReference type="InterPro" id="IPR036505">
    <property type="entry name" value="Amidase/PGRP_sf"/>
</dbReference>
<reference evidence="7" key="1">
    <citation type="submission" date="2016-10" db="EMBL/GenBank/DDBJ databases">
        <authorList>
            <person name="Varghese N."/>
            <person name="Submissions S."/>
        </authorList>
    </citation>
    <scope>NUCLEOTIDE SEQUENCE [LARGE SCALE GENOMIC DNA]</scope>
    <source>
        <strain evidence="7">DSM 10014</strain>
    </source>
</reference>
<dbReference type="GO" id="GO:0009253">
    <property type="term" value="P:peptidoglycan catabolic process"/>
    <property type="evidence" value="ECO:0007669"/>
    <property type="project" value="InterPro"/>
</dbReference>
<evidence type="ECO:0000313" key="7">
    <source>
        <dbReference type="Proteomes" id="UP000183076"/>
    </source>
</evidence>
<name>A0A1H2W4Q2_9RHOB</name>
<dbReference type="EMBL" id="FNNB01000003">
    <property type="protein sequence ID" value="SDW75633.1"/>
    <property type="molecule type" value="Genomic_DNA"/>
</dbReference>
<keyword evidence="4" id="KW-0961">Cell wall biogenesis/degradation</keyword>
<dbReference type="GO" id="GO:0071555">
    <property type="term" value="P:cell wall organization"/>
    <property type="evidence" value="ECO:0007669"/>
    <property type="project" value="UniProtKB-KW"/>
</dbReference>
<dbReference type="Gene3D" id="2.30.30.40">
    <property type="entry name" value="SH3 Domains"/>
    <property type="match status" value="1"/>
</dbReference>
<keyword evidence="3" id="KW-0378">Hydrolase</keyword>
<evidence type="ECO:0000256" key="2">
    <source>
        <dbReference type="ARBA" id="ARBA00011901"/>
    </source>
</evidence>
<dbReference type="PANTHER" id="PTHR30417:SF1">
    <property type="entry name" value="N-ACETYLMURAMOYL-L-ALANINE AMIDASE AMID"/>
    <property type="match status" value="1"/>
</dbReference>
<dbReference type="SMART" id="SM00644">
    <property type="entry name" value="Ami_2"/>
    <property type="match status" value="1"/>
</dbReference>